<dbReference type="CDD" id="cd05466">
    <property type="entry name" value="PBP2_LTTR_substrate"/>
    <property type="match status" value="1"/>
</dbReference>
<dbReference type="PANTHER" id="PTHR30126:SF99">
    <property type="entry name" value="TRANSCRIPTIONAL REGULATOR LYSR FAMILY"/>
    <property type="match status" value="1"/>
</dbReference>
<dbReference type="GO" id="GO:0003700">
    <property type="term" value="F:DNA-binding transcription factor activity"/>
    <property type="evidence" value="ECO:0007669"/>
    <property type="project" value="InterPro"/>
</dbReference>
<evidence type="ECO:0000313" key="7">
    <source>
        <dbReference type="Proteomes" id="UP000568664"/>
    </source>
</evidence>
<dbReference type="Proteomes" id="UP000568664">
    <property type="component" value="Unassembled WGS sequence"/>
</dbReference>
<evidence type="ECO:0000313" key="6">
    <source>
        <dbReference type="EMBL" id="NMP31152.1"/>
    </source>
</evidence>
<feature type="domain" description="HTH lysR-type" evidence="5">
    <location>
        <begin position="2"/>
        <end position="59"/>
    </location>
</feature>
<dbReference type="Pfam" id="PF00126">
    <property type="entry name" value="HTH_1"/>
    <property type="match status" value="1"/>
</dbReference>
<dbReference type="PRINTS" id="PR00039">
    <property type="entry name" value="HTHLYSR"/>
</dbReference>
<keyword evidence="2" id="KW-0805">Transcription regulation</keyword>
<evidence type="ECO:0000256" key="4">
    <source>
        <dbReference type="ARBA" id="ARBA00023163"/>
    </source>
</evidence>
<dbReference type="SUPFAM" id="SSF46785">
    <property type="entry name" value="Winged helix' DNA-binding domain"/>
    <property type="match status" value="1"/>
</dbReference>
<reference evidence="6 7" key="1">
    <citation type="submission" date="2020-04" db="EMBL/GenBank/DDBJ databases">
        <title>Thalassotalea sp. M1531, isolated from the surface of marine red alga.</title>
        <authorList>
            <person name="Pang L."/>
            <person name="Lu D.-C."/>
        </authorList>
    </citation>
    <scope>NUCLEOTIDE SEQUENCE [LARGE SCALE GENOMIC DNA]</scope>
    <source>
        <strain evidence="6 7">M1531</strain>
    </source>
</reference>
<dbReference type="Pfam" id="PF03466">
    <property type="entry name" value="LysR_substrate"/>
    <property type="match status" value="1"/>
</dbReference>
<keyword evidence="3" id="KW-0238">DNA-binding</keyword>
<evidence type="ECO:0000256" key="1">
    <source>
        <dbReference type="ARBA" id="ARBA00009437"/>
    </source>
</evidence>
<organism evidence="6 7">
    <name type="scientific">Thalassotalea algicola</name>
    <dbReference type="NCBI Taxonomy" id="2716224"/>
    <lineage>
        <taxon>Bacteria</taxon>
        <taxon>Pseudomonadati</taxon>
        <taxon>Pseudomonadota</taxon>
        <taxon>Gammaproteobacteria</taxon>
        <taxon>Alteromonadales</taxon>
        <taxon>Colwelliaceae</taxon>
        <taxon>Thalassotalea</taxon>
    </lineage>
</organism>
<dbReference type="SUPFAM" id="SSF53850">
    <property type="entry name" value="Periplasmic binding protein-like II"/>
    <property type="match status" value="1"/>
</dbReference>
<dbReference type="Gene3D" id="1.10.10.10">
    <property type="entry name" value="Winged helix-like DNA-binding domain superfamily/Winged helix DNA-binding domain"/>
    <property type="match status" value="1"/>
</dbReference>
<dbReference type="Gene3D" id="3.40.190.10">
    <property type="entry name" value="Periplasmic binding protein-like II"/>
    <property type="match status" value="2"/>
</dbReference>
<gene>
    <name evidence="6" type="ORF">HII17_06210</name>
</gene>
<keyword evidence="4" id="KW-0804">Transcription</keyword>
<proteinExistence type="inferred from homology"/>
<accession>A0A7Y0LBM6</accession>
<sequence length="297" mass="33178">MLNPVWLNTFVMLIDIGHFTKTAEKLFMTQPGVSQHIAKLEAACGHSLIKRDKKSFELTEQGRLVYLYGKKLVEHEQTLLEQLTFDDPYNGDCTLACSGSLALALYPKLLTLQTQYPKLVIKLKSAPNHQILSEIQQGSIDVGIVTDSPNKALYDVKEVAREELCLILPKSAVVTDDIGGLISELGLISHPDAEHYLSLYFAQSQEKSFAKTSIKSMPITGYINQISQILMPVAQGLGFTVLPKSAFDAFTRSEQIQIFTPEQPVIETLYKIKRKNRQLPARYQILEPIIQSALVSV</sequence>
<comment type="caution">
    <text evidence="6">The sequence shown here is derived from an EMBL/GenBank/DDBJ whole genome shotgun (WGS) entry which is preliminary data.</text>
</comment>
<evidence type="ECO:0000256" key="2">
    <source>
        <dbReference type="ARBA" id="ARBA00023015"/>
    </source>
</evidence>
<dbReference type="InterPro" id="IPR036388">
    <property type="entry name" value="WH-like_DNA-bd_sf"/>
</dbReference>
<dbReference type="AlphaFoldDB" id="A0A7Y0LBM6"/>
<name>A0A7Y0LBM6_9GAMM</name>
<comment type="similarity">
    <text evidence="1">Belongs to the LysR transcriptional regulatory family.</text>
</comment>
<dbReference type="InterPro" id="IPR036390">
    <property type="entry name" value="WH_DNA-bd_sf"/>
</dbReference>
<dbReference type="PANTHER" id="PTHR30126">
    <property type="entry name" value="HTH-TYPE TRANSCRIPTIONAL REGULATOR"/>
    <property type="match status" value="1"/>
</dbReference>
<dbReference type="GO" id="GO:0000976">
    <property type="term" value="F:transcription cis-regulatory region binding"/>
    <property type="evidence" value="ECO:0007669"/>
    <property type="project" value="TreeGrafter"/>
</dbReference>
<evidence type="ECO:0000259" key="5">
    <source>
        <dbReference type="PROSITE" id="PS50931"/>
    </source>
</evidence>
<dbReference type="EMBL" id="JABBXH010000002">
    <property type="protein sequence ID" value="NMP31152.1"/>
    <property type="molecule type" value="Genomic_DNA"/>
</dbReference>
<keyword evidence="7" id="KW-1185">Reference proteome</keyword>
<dbReference type="InterPro" id="IPR000847">
    <property type="entry name" value="LysR_HTH_N"/>
</dbReference>
<evidence type="ECO:0000256" key="3">
    <source>
        <dbReference type="ARBA" id="ARBA00023125"/>
    </source>
</evidence>
<dbReference type="InterPro" id="IPR005119">
    <property type="entry name" value="LysR_subst-bd"/>
</dbReference>
<protein>
    <submittedName>
        <fullName evidence="6">LysR family transcriptional regulator</fullName>
    </submittedName>
</protein>
<dbReference type="RefSeq" id="WP_169074486.1">
    <property type="nucleotide sequence ID" value="NZ_JABBXH010000002.1"/>
</dbReference>
<dbReference type="PROSITE" id="PS50931">
    <property type="entry name" value="HTH_LYSR"/>
    <property type="match status" value="1"/>
</dbReference>